<keyword evidence="8" id="KW-0812">Transmembrane</keyword>
<keyword evidence="2" id="KW-1003">Cell membrane</keyword>
<feature type="region of interest" description="Disordered" evidence="7">
    <location>
        <begin position="111"/>
        <end position="148"/>
    </location>
</feature>
<proteinExistence type="predicted"/>
<keyword evidence="6" id="KW-0675">Receptor</keyword>
<name>A0A3B4Y0D8_SERLL</name>
<evidence type="ECO:0000256" key="2">
    <source>
        <dbReference type="ARBA" id="ARBA00022475"/>
    </source>
</evidence>
<evidence type="ECO:0000313" key="10">
    <source>
        <dbReference type="Proteomes" id="UP000261360"/>
    </source>
</evidence>
<keyword evidence="8" id="KW-0472">Membrane</keyword>
<dbReference type="GO" id="GO:0002376">
    <property type="term" value="P:immune system process"/>
    <property type="evidence" value="ECO:0007669"/>
    <property type="project" value="UniProtKB-KW"/>
</dbReference>
<evidence type="ECO:0000256" key="5">
    <source>
        <dbReference type="ARBA" id="ARBA00023157"/>
    </source>
</evidence>
<dbReference type="GeneTree" id="ENSGT01140000282596"/>
<dbReference type="AlphaFoldDB" id="A0A3B4Y0D8"/>
<reference evidence="9" key="2">
    <citation type="submission" date="2025-09" db="UniProtKB">
        <authorList>
            <consortium name="Ensembl"/>
        </authorList>
    </citation>
    <scope>IDENTIFICATION</scope>
</reference>
<evidence type="ECO:0000256" key="4">
    <source>
        <dbReference type="ARBA" id="ARBA00022859"/>
    </source>
</evidence>
<dbReference type="PANTHER" id="PTHR16803">
    <property type="entry name" value="HIGH AFFINITY IMMUNOGLOBULIN EPSILON RECEPTOR GAMMA-SUBUNIT"/>
    <property type="match status" value="1"/>
</dbReference>
<keyword evidence="5" id="KW-1015">Disulfide bond</keyword>
<keyword evidence="10" id="KW-1185">Reference proteome</keyword>
<evidence type="ECO:0000313" key="9">
    <source>
        <dbReference type="Ensembl" id="ENSSLDP00000021491.1"/>
    </source>
</evidence>
<evidence type="ECO:0000256" key="1">
    <source>
        <dbReference type="ARBA" id="ARBA00004251"/>
    </source>
</evidence>
<dbReference type="STRING" id="1841481.ENSSLDP00000021491"/>
<dbReference type="GO" id="GO:0019767">
    <property type="term" value="F:IgE receptor activity"/>
    <property type="evidence" value="ECO:0007669"/>
    <property type="project" value="InterPro"/>
</dbReference>
<comment type="subcellular location">
    <subcellularLocation>
        <location evidence="1">Cell membrane</location>
        <topology evidence="1">Single-pass type I membrane protein</topology>
    </subcellularLocation>
</comment>
<dbReference type="InterPro" id="IPR042340">
    <property type="entry name" value="FCER1G"/>
</dbReference>
<dbReference type="Proteomes" id="UP000261360">
    <property type="component" value="Unplaced"/>
</dbReference>
<dbReference type="Pfam" id="PF11628">
    <property type="entry name" value="TCR_zetazeta"/>
    <property type="match status" value="1"/>
</dbReference>
<dbReference type="InterPro" id="IPR021663">
    <property type="entry name" value="CD3_zeta/IgE_Fc_rcpt_gamma"/>
</dbReference>
<accession>A0A3B4Y0D8</accession>
<evidence type="ECO:0000256" key="3">
    <source>
        <dbReference type="ARBA" id="ARBA00022553"/>
    </source>
</evidence>
<evidence type="ECO:0000256" key="7">
    <source>
        <dbReference type="SAM" id="MobiDB-lite"/>
    </source>
</evidence>
<evidence type="ECO:0000256" key="6">
    <source>
        <dbReference type="ARBA" id="ARBA00023170"/>
    </source>
</evidence>
<dbReference type="PANTHER" id="PTHR16803:SF0">
    <property type="entry name" value="HIGH AFFINITY IMMUNOGLOBULIN EPSILON RECEPTOR SUBUNIT GAMMA"/>
    <property type="match status" value="1"/>
</dbReference>
<evidence type="ECO:0000256" key="8">
    <source>
        <dbReference type="SAM" id="Phobius"/>
    </source>
</evidence>
<sequence length="180" mass="21033">MHDSNTASRGGLAGEVSVIPCLFSCVSSAALAEPQICYVLDGILFVYGIILTALYCRIKVYMLYICFYRNIQGPERNLFNTFYSILHNTNYRYVQEKNHFKRKQSPIGYKNESDIERERASERARERERERERGERERDRERERERGRVVARVGQTGVSKQVKLRLLSLKDKHYGVCLTN</sequence>
<reference evidence="9" key="1">
    <citation type="submission" date="2025-08" db="UniProtKB">
        <authorList>
            <consortium name="Ensembl"/>
        </authorList>
    </citation>
    <scope>IDENTIFICATION</scope>
</reference>
<dbReference type="GO" id="GO:0032998">
    <property type="term" value="C:Fc-epsilon receptor I complex"/>
    <property type="evidence" value="ECO:0007669"/>
    <property type="project" value="InterPro"/>
</dbReference>
<protein>
    <submittedName>
        <fullName evidence="9">Uncharacterized protein</fullName>
    </submittedName>
</protein>
<keyword evidence="8" id="KW-1133">Transmembrane helix</keyword>
<keyword evidence="4" id="KW-0391">Immunity</keyword>
<keyword evidence="3" id="KW-0597">Phosphoprotein</keyword>
<dbReference type="Ensembl" id="ENSSLDT00000022201.1">
    <property type="protein sequence ID" value="ENSSLDP00000021491.1"/>
    <property type="gene ID" value="ENSSLDG00000016792.1"/>
</dbReference>
<feature type="transmembrane region" description="Helical" evidence="8">
    <location>
        <begin position="38"/>
        <end position="56"/>
    </location>
</feature>
<organism evidence="9 10">
    <name type="scientific">Seriola lalandi dorsalis</name>
    <dbReference type="NCBI Taxonomy" id="1841481"/>
    <lineage>
        <taxon>Eukaryota</taxon>
        <taxon>Metazoa</taxon>
        <taxon>Chordata</taxon>
        <taxon>Craniata</taxon>
        <taxon>Vertebrata</taxon>
        <taxon>Euteleostomi</taxon>
        <taxon>Actinopterygii</taxon>
        <taxon>Neopterygii</taxon>
        <taxon>Teleostei</taxon>
        <taxon>Neoteleostei</taxon>
        <taxon>Acanthomorphata</taxon>
        <taxon>Carangaria</taxon>
        <taxon>Carangiformes</taxon>
        <taxon>Carangidae</taxon>
        <taxon>Seriola</taxon>
    </lineage>
</organism>